<dbReference type="GO" id="GO:0005975">
    <property type="term" value="P:carbohydrate metabolic process"/>
    <property type="evidence" value="ECO:0007669"/>
    <property type="project" value="InterPro"/>
</dbReference>
<dbReference type="PANTHER" id="PTHR10963:SF55">
    <property type="entry name" value="GLYCOSIDE HYDROLASE FAMILY 16 PROTEIN"/>
    <property type="match status" value="1"/>
</dbReference>
<comment type="similarity">
    <text evidence="1">Belongs to the glycosyl hydrolase 16 family.</text>
</comment>
<dbReference type="Gene3D" id="2.60.120.200">
    <property type="match status" value="1"/>
</dbReference>
<name>A0A923HB39_9FLAO</name>
<protein>
    <submittedName>
        <fullName evidence="3">Family 16 glycosylhydrolase</fullName>
    </submittedName>
</protein>
<dbReference type="Proteomes" id="UP000656244">
    <property type="component" value="Unassembled WGS sequence"/>
</dbReference>
<keyword evidence="4" id="KW-1185">Reference proteome</keyword>
<dbReference type="PANTHER" id="PTHR10963">
    <property type="entry name" value="GLYCOSYL HYDROLASE-RELATED"/>
    <property type="match status" value="1"/>
</dbReference>
<evidence type="ECO:0000256" key="1">
    <source>
        <dbReference type="ARBA" id="ARBA00006865"/>
    </source>
</evidence>
<dbReference type="EMBL" id="JACNMF010000004">
    <property type="protein sequence ID" value="MBC3759214.1"/>
    <property type="molecule type" value="Genomic_DNA"/>
</dbReference>
<dbReference type="RefSeq" id="WP_186562847.1">
    <property type="nucleotide sequence ID" value="NZ_JACNMF010000004.1"/>
</dbReference>
<dbReference type="InterPro" id="IPR000757">
    <property type="entry name" value="Beta-glucanase-like"/>
</dbReference>
<dbReference type="PROSITE" id="PS51257">
    <property type="entry name" value="PROKAR_LIPOPROTEIN"/>
    <property type="match status" value="1"/>
</dbReference>
<proteinExistence type="inferred from homology"/>
<feature type="domain" description="GH16" evidence="2">
    <location>
        <begin position="32"/>
        <end position="327"/>
    </location>
</feature>
<reference evidence="3" key="1">
    <citation type="submission" date="2020-08" db="EMBL/GenBank/DDBJ databases">
        <title>Hyunsoonleella sp. strain SJ7 genome sequencing and assembly.</title>
        <authorList>
            <person name="Kim I."/>
        </authorList>
    </citation>
    <scope>NUCLEOTIDE SEQUENCE</scope>
    <source>
        <strain evidence="3">SJ7</strain>
    </source>
</reference>
<dbReference type="AlphaFoldDB" id="A0A923HB39"/>
<dbReference type="SUPFAM" id="SSF49899">
    <property type="entry name" value="Concanavalin A-like lectins/glucanases"/>
    <property type="match status" value="1"/>
</dbReference>
<sequence>MKSKRNMLFARAFMLFLYLFLGVMVSCFREDIDARNKPIDQMEEDEVDVNSGFPLSDQDNVGGWVLNSEMSDEFEAVALDEDKWLVQGRNGEYQSNFRGRPPSQFSTDNVRLEDGKLKIQTRWEPDYNFSPKTNPNTGEKFENITTAAVISKNVFKYGYMEIKSKSANAQITSSFWTTNEKNADLKSELDMFETFGGHKTNASWRKRLKFNIISWEPNNPYYLPGGNGPVYSDNIQVGHETASDFHVYGFEWSPEFIKIYVDGELHPQGTITKTALTNNGTDPNRWVTDTPYHIWFDSETFPWLGLPEEQDLPADYEIEYIRVWQKK</sequence>
<dbReference type="PROSITE" id="PS51762">
    <property type="entry name" value="GH16_2"/>
    <property type="match status" value="1"/>
</dbReference>
<evidence type="ECO:0000313" key="3">
    <source>
        <dbReference type="EMBL" id="MBC3759214.1"/>
    </source>
</evidence>
<comment type="caution">
    <text evidence="3">The sequence shown here is derived from an EMBL/GenBank/DDBJ whole genome shotgun (WGS) entry which is preliminary data.</text>
</comment>
<dbReference type="InterPro" id="IPR013320">
    <property type="entry name" value="ConA-like_dom_sf"/>
</dbReference>
<gene>
    <name evidence="3" type="ORF">H7U19_12405</name>
</gene>
<dbReference type="InterPro" id="IPR050546">
    <property type="entry name" value="Glycosyl_Hydrlase_16"/>
</dbReference>
<dbReference type="Pfam" id="PF00722">
    <property type="entry name" value="Glyco_hydro_16"/>
    <property type="match status" value="1"/>
</dbReference>
<evidence type="ECO:0000259" key="2">
    <source>
        <dbReference type="PROSITE" id="PS51762"/>
    </source>
</evidence>
<organism evidence="3 4">
    <name type="scientific">Hyunsoonleella aquatilis</name>
    <dbReference type="NCBI Taxonomy" id="2762758"/>
    <lineage>
        <taxon>Bacteria</taxon>
        <taxon>Pseudomonadati</taxon>
        <taxon>Bacteroidota</taxon>
        <taxon>Flavobacteriia</taxon>
        <taxon>Flavobacteriales</taxon>
        <taxon>Flavobacteriaceae</taxon>
    </lineage>
</organism>
<evidence type="ECO:0000313" key="4">
    <source>
        <dbReference type="Proteomes" id="UP000656244"/>
    </source>
</evidence>
<dbReference type="GO" id="GO:0004553">
    <property type="term" value="F:hydrolase activity, hydrolyzing O-glycosyl compounds"/>
    <property type="evidence" value="ECO:0007669"/>
    <property type="project" value="InterPro"/>
</dbReference>
<accession>A0A923HB39</accession>